<keyword evidence="1" id="KW-0472">Membrane</keyword>
<evidence type="ECO:0000313" key="3">
    <source>
        <dbReference type="Proteomes" id="UP000503540"/>
    </source>
</evidence>
<feature type="transmembrane region" description="Helical" evidence="1">
    <location>
        <begin position="203"/>
        <end position="224"/>
    </location>
</feature>
<dbReference type="KEGG" id="nah:F5544_33475"/>
<dbReference type="RefSeq" id="WP_167476928.1">
    <property type="nucleotide sequence ID" value="NZ_CP046172.1"/>
</dbReference>
<keyword evidence="1" id="KW-0812">Transmembrane</keyword>
<dbReference type="InterPro" id="IPR025333">
    <property type="entry name" value="DUF4239"/>
</dbReference>
<gene>
    <name evidence="2" type="ORF">F5544_33475</name>
</gene>
<protein>
    <submittedName>
        <fullName evidence="2">DUF4239 domain-containing protein</fullName>
    </submittedName>
</protein>
<evidence type="ECO:0000313" key="2">
    <source>
        <dbReference type="EMBL" id="QIS14531.1"/>
    </source>
</evidence>
<feature type="transmembrane region" description="Helical" evidence="1">
    <location>
        <begin position="45"/>
        <end position="62"/>
    </location>
</feature>
<keyword evidence="3" id="KW-1185">Reference proteome</keyword>
<name>A0A6G9YMX4_9NOCA</name>
<keyword evidence="1" id="KW-1133">Transmembrane helix</keyword>
<sequence length="261" mass="28414">MAGTLLVAVCAAAIAVAIFLAGDRLRPESWRQSGDETSGALALDLVKTFFTAVVAFIFIVCWQQHQSAHDHTVAEAKGLLDTYWAAQALPPSERTQVQSLVRGYTGQVIEQEWPLMENRGRLSESAADTLATLRETAAALRSPDPIVTDARSRTLAGLDQVVRARGDRAIDLNRNIPQFLYLTLYFGTALVLLNPVLTGIRVTWRSVTMIALLGIVVGCALLALRDMERPFSSVMGISKDAFVYTQSQIEQPPSEPGDSAK</sequence>
<dbReference type="Pfam" id="PF14023">
    <property type="entry name" value="Bestrophin-like"/>
    <property type="match status" value="1"/>
</dbReference>
<dbReference type="Proteomes" id="UP000503540">
    <property type="component" value="Chromosome"/>
</dbReference>
<reference evidence="2 3" key="1">
    <citation type="journal article" date="2019" name="ACS Chem. Biol.">
        <title>Identification and Mobilization of a Cryptic Antibiotic Biosynthesis Gene Locus from a Human-Pathogenic Nocardia Isolate.</title>
        <authorList>
            <person name="Herisse M."/>
            <person name="Ishida K."/>
            <person name="Porter J.L."/>
            <person name="Howden B."/>
            <person name="Hertweck C."/>
            <person name="Stinear T.P."/>
            <person name="Pidot S.J."/>
        </authorList>
    </citation>
    <scope>NUCLEOTIDE SEQUENCE [LARGE SCALE GENOMIC DNA]</scope>
    <source>
        <strain evidence="2 3">AUSMDU00012717</strain>
    </source>
</reference>
<evidence type="ECO:0000256" key="1">
    <source>
        <dbReference type="SAM" id="Phobius"/>
    </source>
</evidence>
<accession>A0A6G9YMX4</accession>
<dbReference type="EMBL" id="CP046172">
    <property type="protein sequence ID" value="QIS14531.1"/>
    <property type="molecule type" value="Genomic_DNA"/>
</dbReference>
<proteinExistence type="predicted"/>
<feature type="transmembrane region" description="Helical" evidence="1">
    <location>
        <begin position="179"/>
        <end position="197"/>
    </location>
</feature>
<dbReference type="AlphaFoldDB" id="A0A6G9YMX4"/>
<organism evidence="2 3">
    <name type="scientific">Nocardia arthritidis</name>
    <dbReference type="NCBI Taxonomy" id="228602"/>
    <lineage>
        <taxon>Bacteria</taxon>
        <taxon>Bacillati</taxon>
        <taxon>Actinomycetota</taxon>
        <taxon>Actinomycetes</taxon>
        <taxon>Mycobacteriales</taxon>
        <taxon>Nocardiaceae</taxon>
        <taxon>Nocardia</taxon>
    </lineage>
</organism>